<dbReference type="GO" id="GO:0005525">
    <property type="term" value="F:GTP binding"/>
    <property type="evidence" value="ECO:0007669"/>
    <property type="project" value="InterPro"/>
</dbReference>
<dbReference type="SUPFAM" id="SSF52540">
    <property type="entry name" value="P-loop containing nucleoside triphosphate hydrolases"/>
    <property type="match status" value="1"/>
</dbReference>
<dbReference type="SMART" id="SM00173">
    <property type="entry name" value="RAS"/>
    <property type="match status" value="1"/>
</dbReference>
<dbReference type="EMBL" id="ASPP01000756">
    <property type="protein sequence ID" value="ETO36351.1"/>
    <property type="molecule type" value="Genomic_DNA"/>
</dbReference>
<keyword evidence="1" id="KW-0547">Nucleotide-binding</keyword>
<dbReference type="PANTHER" id="PTHR47978">
    <property type="match status" value="1"/>
</dbReference>
<dbReference type="SMART" id="SM00175">
    <property type="entry name" value="RAB"/>
    <property type="match status" value="1"/>
</dbReference>
<dbReference type="Gene3D" id="3.40.50.300">
    <property type="entry name" value="P-loop containing nucleotide triphosphate hydrolases"/>
    <property type="match status" value="1"/>
</dbReference>
<accession>X6PDS7</accession>
<dbReference type="PRINTS" id="PR00449">
    <property type="entry name" value="RASTRNSFRMNG"/>
</dbReference>
<dbReference type="GO" id="GO:0003924">
    <property type="term" value="F:GTPase activity"/>
    <property type="evidence" value="ECO:0007669"/>
    <property type="project" value="InterPro"/>
</dbReference>
<dbReference type="AlphaFoldDB" id="X6PDS7"/>
<evidence type="ECO:0000313" key="3">
    <source>
        <dbReference type="Proteomes" id="UP000023152"/>
    </source>
</evidence>
<dbReference type="OrthoDB" id="413584at2759"/>
<comment type="caution">
    <text evidence="2">The sequence shown here is derived from an EMBL/GenBank/DDBJ whole genome shotgun (WGS) entry which is preliminary data.</text>
</comment>
<dbReference type="PROSITE" id="PS51421">
    <property type="entry name" value="RAS"/>
    <property type="match status" value="1"/>
</dbReference>
<dbReference type="InterPro" id="IPR001806">
    <property type="entry name" value="Small_GTPase"/>
</dbReference>
<dbReference type="Pfam" id="PF08477">
    <property type="entry name" value="Roc"/>
    <property type="match status" value="1"/>
</dbReference>
<evidence type="ECO:0000256" key="1">
    <source>
        <dbReference type="ARBA" id="ARBA00022741"/>
    </source>
</evidence>
<keyword evidence="3" id="KW-1185">Reference proteome</keyword>
<name>X6PDS7_RETFI</name>
<dbReference type="Pfam" id="PF00071">
    <property type="entry name" value="Ras"/>
    <property type="match status" value="1"/>
</dbReference>
<evidence type="ECO:0000313" key="2">
    <source>
        <dbReference type="EMBL" id="ETO36351.1"/>
    </source>
</evidence>
<dbReference type="PROSITE" id="PS51419">
    <property type="entry name" value="RAB"/>
    <property type="match status" value="1"/>
</dbReference>
<proteinExistence type="predicted"/>
<organism evidence="2 3">
    <name type="scientific">Reticulomyxa filosa</name>
    <dbReference type="NCBI Taxonomy" id="46433"/>
    <lineage>
        <taxon>Eukaryota</taxon>
        <taxon>Sar</taxon>
        <taxon>Rhizaria</taxon>
        <taxon>Retaria</taxon>
        <taxon>Foraminifera</taxon>
        <taxon>Monothalamids</taxon>
        <taxon>Reticulomyxidae</taxon>
        <taxon>Reticulomyxa</taxon>
    </lineage>
</organism>
<reference evidence="2 3" key="1">
    <citation type="journal article" date="2013" name="Curr. Biol.">
        <title>The Genome of the Foraminiferan Reticulomyxa filosa.</title>
        <authorList>
            <person name="Glockner G."/>
            <person name="Hulsmann N."/>
            <person name="Schleicher M."/>
            <person name="Noegel A.A."/>
            <person name="Eichinger L."/>
            <person name="Gallinger C."/>
            <person name="Pawlowski J."/>
            <person name="Sierra R."/>
            <person name="Euteneuer U."/>
            <person name="Pillet L."/>
            <person name="Moustafa A."/>
            <person name="Platzer M."/>
            <person name="Groth M."/>
            <person name="Szafranski K."/>
            <person name="Schliwa M."/>
        </authorList>
    </citation>
    <scope>NUCLEOTIDE SEQUENCE [LARGE SCALE GENOMIC DNA]</scope>
</reference>
<dbReference type="Proteomes" id="UP000023152">
    <property type="component" value="Unassembled WGS sequence"/>
</dbReference>
<sequence length="459" mass="53861">MEMICQFAFERAQLIDKYNVSVSLFFVGDTGVGKTAIMQRWNRHPFPTDHSSTIGVDVVTHFEQVRVWDSCSLEILLSLSLLWSLCQERTANEHLLALCKFLIYFLRSLAQEPFINIRRKYYTTSSVFVWVYDLTNETTLHSLDLELPYIQQLCKKKHLKQPLIVVCGNKVDLISNKQRRTFVSKAKAFCESKKDQNVIFGGFVSAKTEENIFEFIQFVVEKYYQQGPCCRTCAYDYLKNIVFTEIKRKKYFKQCFSKFYIMVFSTNFILKITYKVFALSSNFKQKINDLNKRDNKQQDSTSEREKTSREIKITQINVHFLQGCKYLQFFCSAGELLGHQRKPFPLEKLTFFGIFTLKSFLRFASFSLKRIEKFKVISIINILEKSDQEQQKKDCKNVNVCSFIQSPSFNSNTKKKKKELIHRAQIRLVLFLSAFITNQINQTMDEFLFSSSQNLTETK</sequence>
<protein>
    <submittedName>
        <fullName evidence="2">Uncharacterized protein</fullName>
    </submittedName>
</protein>
<dbReference type="InterPro" id="IPR027417">
    <property type="entry name" value="P-loop_NTPase"/>
</dbReference>
<gene>
    <name evidence="2" type="ORF">RFI_00710</name>
</gene>